<dbReference type="EC" id="3.1.3.3" evidence="4"/>
<dbReference type="GO" id="GO:0000287">
    <property type="term" value="F:magnesium ion binding"/>
    <property type="evidence" value="ECO:0007669"/>
    <property type="project" value="TreeGrafter"/>
</dbReference>
<dbReference type="EMBL" id="CAEZSZ010000011">
    <property type="protein sequence ID" value="CAB4549907.1"/>
    <property type="molecule type" value="Genomic_DNA"/>
</dbReference>
<dbReference type="GO" id="GO:0005737">
    <property type="term" value="C:cytoplasm"/>
    <property type="evidence" value="ECO:0007669"/>
    <property type="project" value="TreeGrafter"/>
</dbReference>
<sequence>MKRYLLVFDVDSTLIREEVIELLAEEAGVRETVAEITNRAMAGELDFEQSLRQRVSHLAGLPELVISQVQKKLNLSTGARQLIAAVHDSGGLVGAVSGGFTQLLEPLAREVGLDFHRANQLEIVNGVITGNLLGEIIDRAAKATALLEWRSLSGLSETVAIGDGANDIDMLAAADLGVAFNAKPILREKADLVLESLDLSDLIPHLK</sequence>
<dbReference type="EMBL" id="CAEZWA010000017">
    <property type="protein sequence ID" value="CAB4639327.1"/>
    <property type="molecule type" value="Genomic_DNA"/>
</dbReference>
<dbReference type="PANTHER" id="PTHR43344:SF2">
    <property type="entry name" value="PHOSPHOSERINE PHOSPHATASE"/>
    <property type="match status" value="1"/>
</dbReference>
<dbReference type="InterPro" id="IPR004469">
    <property type="entry name" value="PSP"/>
</dbReference>
<evidence type="ECO:0000256" key="10">
    <source>
        <dbReference type="ARBA" id="ARBA00031693"/>
    </source>
</evidence>
<evidence type="ECO:0000256" key="6">
    <source>
        <dbReference type="ARBA" id="ARBA00022723"/>
    </source>
</evidence>
<dbReference type="NCBIfam" id="TIGR00338">
    <property type="entry name" value="serB"/>
    <property type="match status" value="1"/>
</dbReference>
<organism evidence="12">
    <name type="scientific">freshwater metagenome</name>
    <dbReference type="NCBI Taxonomy" id="449393"/>
    <lineage>
        <taxon>unclassified sequences</taxon>
        <taxon>metagenomes</taxon>
        <taxon>ecological metagenomes</taxon>
    </lineage>
</organism>
<accession>A0A6J6JPE8</accession>
<comment type="cofactor">
    <cofactor evidence="1">
        <name>Mg(2+)</name>
        <dbReference type="ChEBI" id="CHEBI:18420"/>
    </cofactor>
</comment>
<keyword evidence="9" id="KW-0718">Serine biosynthesis</keyword>
<dbReference type="GO" id="GO:0036424">
    <property type="term" value="F:L-phosphoserine phosphatase activity"/>
    <property type="evidence" value="ECO:0007669"/>
    <property type="project" value="InterPro"/>
</dbReference>
<dbReference type="Gene3D" id="3.40.50.1000">
    <property type="entry name" value="HAD superfamily/HAD-like"/>
    <property type="match status" value="1"/>
</dbReference>
<evidence type="ECO:0000256" key="2">
    <source>
        <dbReference type="ARBA" id="ARBA00005135"/>
    </source>
</evidence>
<dbReference type="SFLD" id="SFLDG01136">
    <property type="entry name" value="C1.6:_Phosphoserine_Phosphatas"/>
    <property type="match status" value="1"/>
</dbReference>
<dbReference type="SFLD" id="SFLDF00029">
    <property type="entry name" value="phosphoserine_phosphatase"/>
    <property type="match status" value="1"/>
</dbReference>
<dbReference type="UniPathway" id="UPA00135">
    <property type="reaction ID" value="UER00198"/>
</dbReference>
<proteinExistence type="inferred from homology"/>
<dbReference type="AlphaFoldDB" id="A0A6J6JPE8"/>
<evidence type="ECO:0000256" key="8">
    <source>
        <dbReference type="ARBA" id="ARBA00022842"/>
    </source>
</evidence>
<evidence type="ECO:0000256" key="7">
    <source>
        <dbReference type="ARBA" id="ARBA00022801"/>
    </source>
</evidence>
<dbReference type="InterPro" id="IPR023214">
    <property type="entry name" value="HAD_sf"/>
</dbReference>
<evidence type="ECO:0000256" key="5">
    <source>
        <dbReference type="ARBA" id="ARBA00022605"/>
    </source>
</evidence>
<dbReference type="InterPro" id="IPR036412">
    <property type="entry name" value="HAD-like_sf"/>
</dbReference>
<evidence type="ECO:0000256" key="3">
    <source>
        <dbReference type="ARBA" id="ARBA00009184"/>
    </source>
</evidence>
<gene>
    <name evidence="11" type="ORF">UFOPK1561_00200</name>
    <name evidence="12" type="ORF">UFOPK2165_00175</name>
</gene>
<dbReference type="NCBIfam" id="TIGR01488">
    <property type="entry name" value="HAD-SF-IB"/>
    <property type="match status" value="1"/>
</dbReference>
<comment type="similarity">
    <text evidence="3">Belongs to the HAD-like hydrolase superfamily. SerB family.</text>
</comment>
<dbReference type="Pfam" id="PF12710">
    <property type="entry name" value="HAD"/>
    <property type="match status" value="1"/>
</dbReference>
<dbReference type="SUPFAM" id="SSF56784">
    <property type="entry name" value="HAD-like"/>
    <property type="match status" value="1"/>
</dbReference>
<evidence type="ECO:0000313" key="12">
    <source>
        <dbReference type="EMBL" id="CAB4639327.1"/>
    </source>
</evidence>
<reference evidence="12" key="1">
    <citation type="submission" date="2020-05" db="EMBL/GenBank/DDBJ databases">
        <authorList>
            <person name="Chiriac C."/>
            <person name="Salcher M."/>
            <person name="Ghai R."/>
            <person name="Kavagutti S V."/>
        </authorList>
    </citation>
    <scope>NUCLEOTIDE SEQUENCE</scope>
</reference>
<keyword evidence="6" id="KW-0479">Metal-binding</keyword>
<keyword evidence="8" id="KW-0460">Magnesium</keyword>
<keyword evidence="7" id="KW-0378">Hydrolase</keyword>
<evidence type="ECO:0000313" key="11">
    <source>
        <dbReference type="EMBL" id="CAB4549907.1"/>
    </source>
</evidence>
<keyword evidence="5" id="KW-0028">Amino-acid biosynthesis</keyword>
<dbReference type="InterPro" id="IPR050582">
    <property type="entry name" value="HAD-like_SerB"/>
</dbReference>
<name>A0A6J6JPE8_9ZZZZ</name>
<evidence type="ECO:0000256" key="9">
    <source>
        <dbReference type="ARBA" id="ARBA00023299"/>
    </source>
</evidence>
<protein>
    <recommendedName>
        <fullName evidence="4">phosphoserine phosphatase</fullName>
        <ecNumber evidence="4">3.1.3.3</ecNumber>
    </recommendedName>
    <alternativeName>
        <fullName evidence="10">O-phosphoserine phosphohydrolase</fullName>
    </alternativeName>
</protein>
<dbReference type="PANTHER" id="PTHR43344">
    <property type="entry name" value="PHOSPHOSERINE PHOSPHATASE"/>
    <property type="match status" value="1"/>
</dbReference>
<evidence type="ECO:0000256" key="1">
    <source>
        <dbReference type="ARBA" id="ARBA00001946"/>
    </source>
</evidence>
<comment type="pathway">
    <text evidence="2">Amino-acid biosynthesis; L-serine biosynthesis; L-serine from 3-phospho-D-glycerate: step 3/3.</text>
</comment>
<evidence type="ECO:0000256" key="4">
    <source>
        <dbReference type="ARBA" id="ARBA00012640"/>
    </source>
</evidence>
<dbReference type="SFLD" id="SFLDS00003">
    <property type="entry name" value="Haloacid_Dehalogenase"/>
    <property type="match status" value="1"/>
</dbReference>
<dbReference type="SFLD" id="SFLDG01137">
    <property type="entry name" value="C1.6.1:_Phosphoserine_Phosphat"/>
    <property type="match status" value="1"/>
</dbReference>
<dbReference type="GO" id="GO:0006564">
    <property type="term" value="P:L-serine biosynthetic process"/>
    <property type="evidence" value="ECO:0007669"/>
    <property type="project" value="UniProtKB-KW"/>
</dbReference>